<evidence type="ECO:0000313" key="4">
    <source>
        <dbReference type="EMBL" id="KAG2963553.1"/>
    </source>
</evidence>
<dbReference type="VEuPathDB" id="FungiDB:PC110_g17631"/>
<accession>A0A329RRF4</accession>
<dbReference type="Proteomes" id="UP000736787">
    <property type="component" value="Unassembled WGS sequence"/>
</dbReference>
<dbReference type="Proteomes" id="UP000251314">
    <property type="component" value="Unassembled WGS sequence"/>
</dbReference>
<dbReference type="EMBL" id="RCMV01001360">
    <property type="protein sequence ID" value="KAG3208965.1"/>
    <property type="molecule type" value="Genomic_DNA"/>
</dbReference>
<dbReference type="EMBL" id="RCMI01001495">
    <property type="protein sequence ID" value="KAG2884452.1"/>
    <property type="molecule type" value="Genomic_DNA"/>
</dbReference>
<dbReference type="Proteomes" id="UP000735874">
    <property type="component" value="Unassembled WGS sequence"/>
</dbReference>
<dbReference type="Proteomes" id="UP000774804">
    <property type="component" value="Unassembled WGS sequence"/>
</dbReference>
<dbReference type="EMBL" id="RCMK01001452">
    <property type="protein sequence ID" value="KAG2894023.1"/>
    <property type="molecule type" value="Genomic_DNA"/>
</dbReference>
<dbReference type="AlphaFoldDB" id="A0A329RRF4"/>
<evidence type="ECO:0000313" key="6">
    <source>
        <dbReference type="EMBL" id="RAW25972.1"/>
    </source>
</evidence>
<comment type="caution">
    <text evidence="6">The sequence shown here is derived from an EMBL/GenBank/DDBJ whole genome shotgun (WGS) entry which is preliminary data.</text>
</comment>
<dbReference type="EMBL" id="RCMG01001567">
    <property type="protein sequence ID" value="KAG2824311.1"/>
    <property type="molecule type" value="Genomic_DNA"/>
</dbReference>
<dbReference type="Proteomes" id="UP000760860">
    <property type="component" value="Unassembled WGS sequence"/>
</dbReference>
<reference evidence="5" key="2">
    <citation type="submission" date="2018-05" db="EMBL/GenBank/DDBJ databases">
        <title>Effector identification in a new, highly contiguous assembly of the strawberry crown rot pathogen Phytophthora cactorum.</title>
        <authorList>
            <person name="Armitage A.D."/>
            <person name="Nellist C.F."/>
            <person name="Bates H."/>
            <person name="Vickerstaff R.J."/>
            <person name="Harrison R.J."/>
        </authorList>
    </citation>
    <scope>NUCLEOTIDE SEQUENCE</scope>
    <source>
        <strain evidence="1">15-7</strain>
        <strain evidence="2">4032</strain>
        <strain evidence="3">4040</strain>
        <strain evidence="4">P415</strain>
        <strain evidence="5">P421</strain>
    </source>
</reference>
<dbReference type="STRING" id="29920.A0A329RRF4"/>
<name>A0A329RRF4_9STRA</name>
<protein>
    <submittedName>
        <fullName evidence="6">Uncharacterized protein</fullName>
    </submittedName>
</protein>
<evidence type="ECO:0000313" key="1">
    <source>
        <dbReference type="EMBL" id="KAG2824311.1"/>
    </source>
</evidence>
<dbReference type="OrthoDB" id="127047at2759"/>
<reference evidence="6 7" key="1">
    <citation type="submission" date="2018-01" db="EMBL/GenBank/DDBJ databases">
        <title>Draft genome of the strawberry crown rot pathogen Phytophthora cactorum.</title>
        <authorList>
            <person name="Armitage A.D."/>
            <person name="Lysoe E."/>
            <person name="Nellist C.F."/>
            <person name="Harrison R.J."/>
            <person name="Brurberg M.B."/>
        </authorList>
    </citation>
    <scope>NUCLEOTIDE SEQUENCE [LARGE SCALE GENOMIC DNA]</scope>
    <source>
        <strain evidence="6 7">10300</strain>
    </source>
</reference>
<dbReference type="EMBL" id="MJFZ01000694">
    <property type="protein sequence ID" value="RAW25972.1"/>
    <property type="molecule type" value="Genomic_DNA"/>
</dbReference>
<keyword evidence="7" id="KW-1185">Reference proteome</keyword>
<evidence type="ECO:0000313" key="3">
    <source>
        <dbReference type="EMBL" id="KAG2894023.1"/>
    </source>
</evidence>
<evidence type="ECO:0000313" key="2">
    <source>
        <dbReference type="EMBL" id="KAG2884452.1"/>
    </source>
</evidence>
<evidence type="ECO:0000313" key="5">
    <source>
        <dbReference type="EMBL" id="KAG3208965.1"/>
    </source>
</evidence>
<sequence>MSSSTLPRGSYLLLFPDDLDHPITSPVYAKVKISKGTTVSVTVLTEGEAPEPTIKLSRATVLAQKVPNSDAEGLKLRTWIRQAVCVSSGGQFRYGHVTGYSESGVIISTKAGPIEATRNEICDSVYTVVAMTMGCHQFSLET</sequence>
<gene>
    <name evidence="6" type="ORF">PC110_g17631</name>
    <name evidence="1" type="ORF">PC113_g22056</name>
    <name evidence="2" type="ORF">PC115_g21332</name>
    <name evidence="3" type="ORF">PC117_g23605</name>
    <name evidence="4" type="ORF">PC118_g20829</name>
    <name evidence="5" type="ORF">PC129_g20012</name>
</gene>
<evidence type="ECO:0000313" key="7">
    <source>
        <dbReference type="Proteomes" id="UP000251314"/>
    </source>
</evidence>
<dbReference type="EMBL" id="RCML01001319">
    <property type="protein sequence ID" value="KAG2963553.1"/>
    <property type="molecule type" value="Genomic_DNA"/>
</dbReference>
<organism evidence="6 7">
    <name type="scientific">Phytophthora cactorum</name>
    <dbReference type="NCBI Taxonomy" id="29920"/>
    <lineage>
        <taxon>Eukaryota</taxon>
        <taxon>Sar</taxon>
        <taxon>Stramenopiles</taxon>
        <taxon>Oomycota</taxon>
        <taxon>Peronosporomycetes</taxon>
        <taxon>Peronosporales</taxon>
        <taxon>Peronosporaceae</taxon>
        <taxon>Phytophthora</taxon>
    </lineage>
</organism>
<dbReference type="Proteomes" id="UP000697107">
    <property type="component" value="Unassembled WGS sequence"/>
</dbReference>
<proteinExistence type="predicted"/>